<dbReference type="NCBIfam" id="TIGR02436">
    <property type="entry name" value="four helix bundle protein"/>
    <property type="match status" value="1"/>
</dbReference>
<dbReference type="EMBL" id="CP027062">
    <property type="protein sequence ID" value="AVI50212.1"/>
    <property type="molecule type" value="Genomic_DNA"/>
</dbReference>
<dbReference type="RefSeq" id="WP_105214855.1">
    <property type="nucleotide sequence ID" value="NZ_CP027062.1"/>
</dbReference>
<sequence>MLEKTNRKPFDLEERTFLFAKEVRLFAKNLPASGANNEDIKQLIRSSGSIGANYIEANEAVSKKDFLFRIKISKKEAKESAYWLRLILETNKFSIKDSPALLFREANELKKILSAIIEKSS</sequence>
<dbReference type="Proteomes" id="UP000238442">
    <property type="component" value="Chromosome"/>
</dbReference>
<dbReference type="OrthoDB" id="285993at2"/>
<evidence type="ECO:0000313" key="2">
    <source>
        <dbReference type="Proteomes" id="UP000238442"/>
    </source>
</evidence>
<accession>A0A2S0HU76</accession>
<proteinExistence type="predicted"/>
<organism evidence="1 2">
    <name type="scientific">Pukyongia salina</name>
    <dbReference type="NCBI Taxonomy" id="2094025"/>
    <lineage>
        <taxon>Bacteria</taxon>
        <taxon>Pseudomonadati</taxon>
        <taxon>Bacteroidota</taxon>
        <taxon>Flavobacteriia</taxon>
        <taxon>Flavobacteriales</taxon>
        <taxon>Flavobacteriaceae</taxon>
        <taxon>Pukyongia</taxon>
    </lineage>
</organism>
<dbReference type="Gene3D" id="1.20.1440.60">
    <property type="entry name" value="23S rRNA-intervening sequence"/>
    <property type="match status" value="1"/>
</dbReference>
<name>A0A2S0HU76_9FLAO</name>
<dbReference type="SUPFAM" id="SSF158446">
    <property type="entry name" value="IVS-encoded protein-like"/>
    <property type="match status" value="1"/>
</dbReference>
<dbReference type="InterPro" id="IPR036583">
    <property type="entry name" value="23S_rRNA_IVS_sf"/>
</dbReference>
<dbReference type="AlphaFoldDB" id="A0A2S0HU76"/>
<dbReference type="PANTHER" id="PTHR38471">
    <property type="entry name" value="FOUR HELIX BUNDLE PROTEIN"/>
    <property type="match status" value="1"/>
</dbReference>
<keyword evidence="2" id="KW-1185">Reference proteome</keyword>
<dbReference type="PIRSF" id="PIRSF035652">
    <property type="entry name" value="CHP02436"/>
    <property type="match status" value="1"/>
</dbReference>
<evidence type="ECO:0000313" key="1">
    <source>
        <dbReference type="EMBL" id="AVI50212.1"/>
    </source>
</evidence>
<dbReference type="InterPro" id="IPR012657">
    <property type="entry name" value="23S_rRNA-intervening_sequence"/>
</dbReference>
<gene>
    <name evidence="1" type="ORF">C5O00_03115</name>
</gene>
<dbReference type="Pfam" id="PF05635">
    <property type="entry name" value="23S_rRNA_IVP"/>
    <property type="match status" value="1"/>
</dbReference>
<dbReference type="PANTHER" id="PTHR38471:SF2">
    <property type="entry name" value="FOUR HELIX BUNDLE PROTEIN"/>
    <property type="match status" value="1"/>
</dbReference>
<dbReference type="KEGG" id="aue:C5O00_03115"/>
<reference evidence="1 2" key="1">
    <citation type="submission" date="2018-02" db="EMBL/GenBank/DDBJ databases">
        <title>Genomic analysis of the strain RR4-38 isolated from a seawater recirculating aquaculture system.</title>
        <authorList>
            <person name="Kim Y.-S."/>
            <person name="Jang Y.H."/>
            <person name="Kim K.-H."/>
        </authorList>
    </citation>
    <scope>NUCLEOTIDE SEQUENCE [LARGE SCALE GENOMIC DNA]</scope>
    <source>
        <strain evidence="1 2">RR4-38</strain>
    </source>
</reference>
<protein>
    <submittedName>
        <fullName evidence="1">Four helix bundle protein</fullName>
    </submittedName>
</protein>